<protein>
    <recommendedName>
        <fullName evidence="2">chitin synthase</fullName>
        <ecNumber evidence="2">2.4.1.16</ecNumber>
    </recommendedName>
</protein>
<proteinExistence type="inferred from homology"/>
<dbReference type="SUPFAM" id="SSF53448">
    <property type="entry name" value="Nucleotide-diphospho-sugar transferases"/>
    <property type="match status" value="1"/>
</dbReference>
<evidence type="ECO:0000256" key="3">
    <source>
        <dbReference type="ARBA" id="ARBA00022475"/>
    </source>
</evidence>
<feature type="transmembrane region" description="Helical" evidence="19">
    <location>
        <begin position="1875"/>
        <end position="1897"/>
    </location>
</feature>
<feature type="transmembrane region" description="Helical" evidence="19">
    <location>
        <begin position="1293"/>
        <end position="1315"/>
    </location>
</feature>
<evidence type="ECO:0000256" key="9">
    <source>
        <dbReference type="ARBA" id="ARBA00022989"/>
    </source>
</evidence>
<feature type="transmembrane region" description="Helical" evidence="19">
    <location>
        <begin position="1815"/>
        <end position="1844"/>
    </location>
</feature>
<keyword evidence="8 17" id="KW-0067">ATP-binding</keyword>
<keyword evidence="7 17" id="KW-0547">Nucleotide-binding</keyword>
<feature type="compositionally biased region" description="Acidic residues" evidence="18">
    <location>
        <begin position="741"/>
        <end position="750"/>
    </location>
</feature>
<evidence type="ECO:0000256" key="7">
    <source>
        <dbReference type="ARBA" id="ARBA00022741"/>
    </source>
</evidence>
<evidence type="ECO:0000313" key="21">
    <source>
        <dbReference type="EMBL" id="CAG2214899.1"/>
    </source>
</evidence>
<dbReference type="InterPro" id="IPR004835">
    <property type="entry name" value="Chitin_synth"/>
</dbReference>
<dbReference type="GO" id="GO:0006031">
    <property type="term" value="P:chitin biosynthetic process"/>
    <property type="evidence" value="ECO:0007669"/>
    <property type="project" value="TreeGrafter"/>
</dbReference>
<comment type="catalytic activity">
    <reaction evidence="16">
        <text>[(1-&gt;4)-N-acetyl-beta-D-glucosaminyl](n) + UDP-N-acetyl-alpha-D-glucosamine = [(1-&gt;4)-N-acetyl-beta-D-glucosaminyl](n+1) + UDP + H(+)</text>
        <dbReference type="Rhea" id="RHEA:16637"/>
        <dbReference type="Rhea" id="RHEA-COMP:9593"/>
        <dbReference type="Rhea" id="RHEA-COMP:9595"/>
        <dbReference type="ChEBI" id="CHEBI:15378"/>
        <dbReference type="ChEBI" id="CHEBI:17029"/>
        <dbReference type="ChEBI" id="CHEBI:57705"/>
        <dbReference type="ChEBI" id="CHEBI:58223"/>
        <dbReference type="EC" id="2.4.1.16"/>
    </reaction>
</comment>
<dbReference type="Gene3D" id="1.20.58.530">
    <property type="match status" value="1"/>
</dbReference>
<comment type="caution">
    <text evidence="21">The sequence shown here is derived from an EMBL/GenBank/DDBJ whole genome shotgun (WGS) entry which is preliminary data.</text>
</comment>
<keyword evidence="14" id="KW-0325">Glycoprotein</keyword>
<evidence type="ECO:0000256" key="4">
    <source>
        <dbReference type="ARBA" id="ARBA00022676"/>
    </source>
</evidence>
<evidence type="ECO:0000256" key="5">
    <source>
        <dbReference type="ARBA" id="ARBA00022679"/>
    </source>
</evidence>
<evidence type="ECO:0000256" key="18">
    <source>
        <dbReference type="SAM" id="MobiDB-lite"/>
    </source>
</evidence>
<comment type="subcellular location">
    <subcellularLocation>
        <location evidence="1">Cell membrane</location>
        <topology evidence="1">Multi-pass membrane protein</topology>
    </subcellularLocation>
</comment>
<dbReference type="Pfam" id="PF03142">
    <property type="entry name" value="Chitin_synth_2"/>
    <property type="match status" value="1"/>
</dbReference>
<keyword evidence="22" id="KW-1185">Reference proteome</keyword>
<feature type="compositionally biased region" description="Low complexity" evidence="18">
    <location>
        <begin position="568"/>
        <end position="578"/>
    </location>
</feature>
<feature type="transmembrane region" description="Helical" evidence="19">
    <location>
        <begin position="1938"/>
        <end position="1957"/>
    </location>
</feature>
<evidence type="ECO:0000256" key="13">
    <source>
        <dbReference type="ARBA" id="ARBA00023175"/>
    </source>
</evidence>
<reference evidence="21" key="1">
    <citation type="submission" date="2021-03" db="EMBL/GenBank/DDBJ databases">
        <authorList>
            <person name="Bekaert M."/>
        </authorList>
    </citation>
    <scope>NUCLEOTIDE SEQUENCE</scope>
</reference>
<evidence type="ECO:0000256" key="10">
    <source>
        <dbReference type="ARBA" id="ARBA00023054"/>
    </source>
</evidence>
<evidence type="ECO:0000256" key="19">
    <source>
        <dbReference type="SAM" id="Phobius"/>
    </source>
</evidence>
<dbReference type="Gene3D" id="3.40.50.1110">
    <property type="entry name" value="SGNH hydrolase"/>
    <property type="match status" value="1"/>
</dbReference>
<dbReference type="GO" id="GO:0004100">
    <property type="term" value="F:chitin synthase activity"/>
    <property type="evidence" value="ECO:0007669"/>
    <property type="project" value="UniProtKB-EC"/>
</dbReference>
<dbReference type="Pfam" id="PF00063">
    <property type="entry name" value="Myosin_head"/>
    <property type="match status" value="2"/>
</dbReference>
<name>A0A8S3S6Y8_MYTED</name>
<feature type="transmembrane region" description="Helical" evidence="19">
    <location>
        <begin position="1100"/>
        <end position="1123"/>
    </location>
</feature>
<keyword evidence="12 19" id="KW-0472">Membrane</keyword>
<dbReference type="GO" id="GO:0016459">
    <property type="term" value="C:myosin complex"/>
    <property type="evidence" value="ECO:0007669"/>
    <property type="project" value="UniProtKB-KW"/>
</dbReference>
<evidence type="ECO:0000256" key="6">
    <source>
        <dbReference type="ARBA" id="ARBA00022692"/>
    </source>
</evidence>
<dbReference type="EMBL" id="CAJPWZ010001428">
    <property type="protein sequence ID" value="CAG2214899.1"/>
    <property type="molecule type" value="Genomic_DNA"/>
</dbReference>
<dbReference type="SUPFAM" id="SSF52540">
    <property type="entry name" value="P-loop containing nucleoside triphosphate hydrolases"/>
    <property type="match status" value="1"/>
</dbReference>
<dbReference type="InterPro" id="IPR055120">
    <property type="entry name" value="Chs-1/2_IV_N"/>
</dbReference>
<sequence length="2392" mass="272568">MTYILLTFQFHEHYKVLPISKKPHIFWIAKQAYTELIETKRQQCILVSGESGSGKTENTKLIVRHLAHISSTRKNNLHEKIVQINPLLESFGNAQTCINKNSSRFGKYISLKFDVTGALHSVCDLLQLKTEDFVNALLMNTVCIRGIDANKVGKDVHIRTNRGATVPTLTEKIKKSNIQHYKSIILVVGGNDASSRIHPEAFKEKYDDMIKTVKSINPGINIAVSEICPRRNVDTEIYNAILHRVSTEHKLKIIKQTDAFVSRGGDLVSSYYHRDGIHLTNQGTILLLRNINKVVNIFNQTTISQSNNESNEQHGEIVQIKKTVTKACTERDALAKALYSKLFDWIVEQINSHLSSKCISSTVKAISILDMSGFENLPRNGFEQLCINSANERMQMFLTEAMFVQEETDYISEGIVVSPAEFQNNDETVDFLFEKPIGIFNIIDEETTFPKSTDATLKQKLDQVCSTSPFYSSTADDEKFSISHYAGKVEYQVDGMLDRNKDKLSQDFISCLSESQNQFVRNLTDFSSNLSTKWKSQQSLTKSEGTVSDISISSYDRNTHSKEKRKSPGSSGSGSRKSNFVSRHFRRSLSDLMNKMSDAKPWFVRCIKPNEKQVPDKLQTDLIVDQLKCNGLLEIARIRKNGYALRLTAEEFLQRYRDISFERKEIIQSTFDNCEKVLLDAKVTGYAFGKQKIFLRHWHGRILQDLVSEARTKMIEATGGAKNDTATAETEFIACSNTDGEDTIQEDTCDENSTSKTTPKRSNSCTSTSSQQRVAEWMQQNDNISEDVSLPMFEPGPPPVFPKPQRDQHVRISIPEYSERKVFDERLWDRFQMIPRERISTSDTIRPFVKVFKFICYVLLFCLVLTSAVVSKMCVLLLASSIIKDPVTKNDADSPAYTMLVIAMCSPYICWVFSYSAKSLFGSSAWPSFRMVIVTLFVELLHTFGLSLLVFHILPRMDMARSLLTFCGVSTIPAFFKTIGLACDSSIPPVKRCALGLINSLAFIIQLANLAASTLFSTPLTETEKNTLKATVLNNDKIVHTVSRPPLTFEDRIMWEIPVALLFISISYWENFVYGNFSIHSFHIPLLEWKKQMHSVRQRLYIFAGIWKIGWTMVFAVLLFPGFNFNIHFSDKPQVVKSDNNVLPQMLTTTLSYKITESPTLRSISSLPTKETTTPSIYDGSGRNIRVRRSIADDINTNGINAVTNLTSDTLNEKYQKLMSSTVSSITKSNTANNSTKPTAKSKTSNNNEFSFSIPEALKINFIQYGPLYLHLIASTLMSYFGSLACKLCMQTFGFTIPLFLATPATLGLILAQSYTQFIPSYFYVWICPEMEGNIRLYHLLWFGVLWISQVIVTAHIWSPKNGRMAKIDRLFVLPIRCGVLLDHSMMLRRRTNDRDCSLFNADEDDSFMFDDDEEIHKADDVVPQIYACATMWHETRNEMTQLLKSIFRMDIDHSARFLAQKFYDIKDPDYYEFEAHIFFDDAMELSDDDILVPNSFVADLIDCIEDALSSVHERQMYISSPVRTPTPYGGRLIWRLPGGTKLIAHLKDKHKTRHKKRWSQVMYMYYLLGYRILAQPENLLRKDGDRTETPDSDTSRVRLTETQLRRRRQASHFTRSVIFNYTSEEVHTQAENTFILSLDGDVDFKPNAVRLLVDRLKKNKKVGAACGRIHPIGSGPILWYQEFEYAIGHWLQKATEHVFGCVLCAPGCFSLFRGSAIMDDNVARSYAIRTTEAGQYVQYDQGEDRWLSTLLLQQGYRIDYCAAADALTHAPETFSEFFNQRRRWGPSTLANICDLLGDWKNTVRLNDNISTLYVLYQFLLLVSTVLGPATVLLMMAGAFTVVFKTTIVESYAISLLPAIFFIVVCIFTKPTTQITVATIMSACYTIFMTIVLVGTIGTGIEGGITSPNVIFLMLLVIIFFISALLHPEEFACLISGALYFICIPIGYLLLTIYYLCNLHVVSWGTREVPQRKSREEIEAEKRAEEEKRKKREERKGFLGWLGLDTVMNETVEMFKQFRQAASANKTDTKPKTDELLEELILELRQSRENKTLPPRQRSSSTMTDKGETPIVQVKRIEPVPGDMSLIRTDSTPAWLRNEDPENPGWLTSSTCGEGPIKRLTEKERIFWKQLIKKYLFPINEDKMHQEKVAADLKNLRNNVVFGFFMTSALWVALTMQLQLLQDEFKDTVLFIKIPYFDSSRKDLTFEPLGMLFLALFTTILFFQFIGMLSHRWGTILHVLSITDISCTQQFTEKHKIQEIITRTMELQRVINIENEPEPDYDDGLTDFDGEDFDDEDDISSCFYTDTSSSSFSISRPPPSYHSHDITNGKKCIRRRHSAIFNRRGHATGRTLRHAFERRYRNELQRTTSGDSENDTAAPEGAGNNIIRTASL</sequence>
<dbReference type="PANTHER" id="PTHR22914:SF42">
    <property type="entry name" value="CHITIN SYNTHASE"/>
    <property type="match status" value="1"/>
</dbReference>
<dbReference type="GO" id="GO:0003779">
    <property type="term" value="F:actin binding"/>
    <property type="evidence" value="ECO:0007669"/>
    <property type="project" value="UniProtKB-KW"/>
</dbReference>
<feature type="transmembrane region" description="Helical" evidence="19">
    <location>
        <begin position="1851"/>
        <end position="1869"/>
    </location>
</feature>
<dbReference type="InterPro" id="IPR036514">
    <property type="entry name" value="SGNH_hydro_sf"/>
</dbReference>
<dbReference type="EC" id="2.4.1.16" evidence="2"/>
<dbReference type="GO" id="GO:0005886">
    <property type="term" value="C:plasma membrane"/>
    <property type="evidence" value="ECO:0007669"/>
    <property type="project" value="UniProtKB-SubCell"/>
</dbReference>
<dbReference type="SUPFAM" id="SSF52266">
    <property type="entry name" value="SGNH hydrolase"/>
    <property type="match status" value="1"/>
</dbReference>
<organism evidence="21 22">
    <name type="scientific">Mytilus edulis</name>
    <name type="common">Blue mussel</name>
    <dbReference type="NCBI Taxonomy" id="6550"/>
    <lineage>
        <taxon>Eukaryota</taxon>
        <taxon>Metazoa</taxon>
        <taxon>Spiralia</taxon>
        <taxon>Lophotrochozoa</taxon>
        <taxon>Mollusca</taxon>
        <taxon>Bivalvia</taxon>
        <taxon>Autobranchia</taxon>
        <taxon>Pteriomorphia</taxon>
        <taxon>Mytilida</taxon>
        <taxon>Mytiloidea</taxon>
        <taxon>Mytilidae</taxon>
        <taxon>Mytilinae</taxon>
        <taxon>Mytilus</taxon>
    </lineage>
</organism>
<feature type="transmembrane region" description="Helical" evidence="19">
    <location>
        <begin position="1909"/>
        <end position="1926"/>
    </location>
</feature>
<evidence type="ECO:0000256" key="8">
    <source>
        <dbReference type="ARBA" id="ARBA00022840"/>
    </source>
</evidence>
<dbReference type="Proteomes" id="UP000683360">
    <property type="component" value="Unassembled WGS sequence"/>
</dbReference>
<dbReference type="Pfam" id="PF23000">
    <property type="entry name" value="ChitinSynthase_IV_N"/>
    <property type="match status" value="1"/>
</dbReference>
<feature type="region of interest" description="Actin-binding" evidence="17">
    <location>
        <begin position="589"/>
        <end position="611"/>
    </location>
</feature>
<feature type="domain" description="Myosin motor" evidence="20">
    <location>
        <begin position="1"/>
        <end position="711"/>
    </location>
</feature>
<evidence type="ECO:0000256" key="11">
    <source>
        <dbReference type="ARBA" id="ARBA00023123"/>
    </source>
</evidence>
<keyword evidence="10" id="KW-0175">Coiled coil</keyword>
<keyword evidence="6 19" id="KW-0812">Transmembrane</keyword>
<accession>A0A8S3S6Y8</accession>
<comment type="similarity">
    <text evidence="17">Belongs to the TRAFAC class myosin-kinesin ATPase superfamily. Myosin family.</text>
</comment>
<keyword evidence="17" id="KW-0009">Actin-binding</keyword>
<evidence type="ECO:0000256" key="14">
    <source>
        <dbReference type="ARBA" id="ARBA00023180"/>
    </source>
</evidence>
<evidence type="ECO:0000313" key="22">
    <source>
        <dbReference type="Proteomes" id="UP000683360"/>
    </source>
</evidence>
<dbReference type="PRINTS" id="PR00193">
    <property type="entry name" value="MYOSINHEAVY"/>
</dbReference>
<dbReference type="GO" id="GO:0005524">
    <property type="term" value="F:ATP binding"/>
    <property type="evidence" value="ECO:0007669"/>
    <property type="project" value="UniProtKB-UniRule"/>
</dbReference>
<feature type="transmembrane region" description="Helical" evidence="19">
    <location>
        <begin position="2209"/>
        <end position="2229"/>
    </location>
</feature>
<dbReference type="PANTHER" id="PTHR22914">
    <property type="entry name" value="CHITIN SYNTHASE"/>
    <property type="match status" value="1"/>
</dbReference>
<keyword evidence="13 17" id="KW-0505">Motor protein</keyword>
<feature type="transmembrane region" description="Helical" evidence="19">
    <location>
        <begin position="1335"/>
        <end position="1359"/>
    </location>
</feature>
<feature type="region of interest" description="Disordered" evidence="18">
    <location>
        <begin position="551"/>
        <end position="579"/>
    </location>
</feature>
<dbReference type="InterPro" id="IPR027417">
    <property type="entry name" value="P-loop_NTPase"/>
</dbReference>
<dbReference type="Gene3D" id="1.20.5.4820">
    <property type="match status" value="1"/>
</dbReference>
<evidence type="ECO:0000256" key="1">
    <source>
        <dbReference type="ARBA" id="ARBA00004651"/>
    </source>
</evidence>
<keyword evidence="4 21" id="KW-0328">Glycosyltransferase</keyword>
<dbReference type="Gene3D" id="1.20.120.720">
    <property type="entry name" value="Myosin VI head, motor domain, U50 subdomain"/>
    <property type="match status" value="1"/>
</dbReference>
<feature type="region of interest" description="Disordered" evidence="18">
    <location>
        <begin position="2364"/>
        <end position="2392"/>
    </location>
</feature>
<keyword evidence="11 17" id="KW-0518">Myosin</keyword>
<gene>
    <name evidence="21" type="ORF">MEDL_28683</name>
</gene>
<evidence type="ECO:0000256" key="2">
    <source>
        <dbReference type="ARBA" id="ARBA00012543"/>
    </source>
</evidence>
<evidence type="ECO:0000256" key="15">
    <source>
        <dbReference type="ARBA" id="ARBA00046329"/>
    </source>
</evidence>
<evidence type="ECO:0000256" key="16">
    <source>
        <dbReference type="ARBA" id="ARBA00048014"/>
    </source>
</evidence>
<dbReference type="SMART" id="SM00242">
    <property type="entry name" value="MYSc"/>
    <property type="match status" value="1"/>
</dbReference>
<evidence type="ECO:0000256" key="12">
    <source>
        <dbReference type="ARBA" id="ARBA00023136"/>
    </source>
</evidence>
<dbReference type="GO" id="GO:0003774">
    <property type="term" value="F:cytoskeletal motor activity"/>
    <property type="evidence" value="ECO:0007669"/>
    <property type="project" value="UniProtKB-UniRule"/>
</dbReference>
<dbReference type="CDD" id="cd04190">
    <property type="entry name" value="Chitin_synth_C"/>
    <property type="match status" value="1"/>
</dbReference>
<evidence type="ECO:0000259" key="20">
    <source>
        <dbReference type="PROSITE" id="PS51456"/>
    </source>
</evidence>
<feature type="transmembrane region" description="Helical" evidence="19">
    <location>
        <begin position="895"/>
        <end position="917"/>
    </location>
</feature>
<comment type="similarity">
    <text evidence="15">Belongs to the chitin synthase family. Class IV subfamily.</text>
</comment>
<feature type="compositionally biased region" description="Polar residues" evidence="18">
    <location>
        <begin position="751"/>
        <end position="772"/>
    </location>
</feature>
<feature type="transmembrane region" description="Helical" evidence="19">
    <location>
        <begin position="2160"/>
        <end position="2180"/>
    </location>
</feature>
<feature type="transmembrane region" description="Helical" evidence="19">
    <location>
        <begin position="857"/>
        <end position="883"/>
    </location>
</feature>
<keyword evidence="5 21" id="KW-0808">Transferase</keyword>
<dbReference type="Pfam" id="PF13472">
    <property type="entry name" value="Lipase_GDSL_2"/>
    <property type="match status" value="1"/>
</dbReference>
<dbReference type="PROSITE" id="PS51456">
    <property type="entry name" value="MYOSIN_MOTOR"/>
    <property type="match status" value="1"/>
</dbReference>
<dbReference type="InterPro" id="IPR013830">
    <property type="entry name" value="SGNH_hydro"/>
</dbReference>
<keyword evidence="3" id="KW-1003">Cell membrane</keyword>
<feature type="transmembrane region" description="Helical" evidence="19">
    <location>
        <begin position="929"/>
        <end position="951"/>
    </location>
</feature>
<keyword evidence="9 19" id="KW-1133">Transmembrane helix</keyword>
<dbReference type="Gene3D" id="3.90.550.10">
    <property type="entry name" value="Spore Coat Polysaccharide Biosynthesis Protein SpsA, Chain A"/>
    <property type="match status" value="1"/>
</dbReference>
<dbReference type="OrthoDB" id="370884at2759"/>
<evidence type="ECO:0000256" key="17">
    <source>
        <dbReference type="PROSITE-ProRule" id="PRU00782"/>
    </source>
</evidence>
<dbReference type="InterPro" id="IPR036961">
    <property type="entry name" value="Kinesin_motor_dom_sf"/>
</dbReference>
<dbReference type="Gene3D" id="3.40.850.10">
    <property type="entry name" value="Kinesin motor domain"/>
    <property type="match status" value="2"/>
</dbReference>
<feature type="region of interest" description="Disordered" evidence="18">
    <location>
        <begin position="741"/>
        <end position="772"/>
    </location>
</feature>
<dbReference type="FunFam" id="3.90.550.10:FF:000139">
    <property type="entry name" value="Chitin synthase 8"/>
    <property type="match status" value="1"/>
</dbReference>
<dbReference type="InterPro" id="IPR029044">
    <property type="entry name" value="Nucleotide-diphossugar_trans"/>
</dbReference>
<dbReference type="InterPro" id="IPR001609">
    <property type="entry name" value="Myosin_head_motor_dom-like"/>
</dbReference>
<feature type="binding site" evidence="17">
    <location>
        <begin position="49"/>
        <end position="56"/>
    </location>
    <ligand>
        <name>ATP</name>
        <dbReference type="ChEBI" id="CHEBI:30616"/>
    </ligand>
</feature>